<dbReference type="AlphaFoldDB" id="A0ABD5YRT8"/>
<dbReference type="SUPFAM" id="SSF89796">
    <property type="entry name" value="CoA-transferase family III (CaiB/BaiF)"/>
    <property type="match status" value="1"/>
</dbReference>
<dbReference type="PANTHER" id="PTHR48228">
    <property type="entry name" value="SUCCINYL-COA--D-CITRAMALATE COA-TRANSFERASE"/>
    <property type="match status" value="1"/>
</dbReference>
<sequence>MRLDGVRVLDLTRLLPGPYATQLLADAGADVIKIEDTDSGDYARYMPPVTDSGVGAVFDGVNRGKRSVALDLKTDGGRDAFYRLLDDADVVFEGFRPGVAERLGIDYDSVREHKSSIVYCSLSGYGQSGPLAERAGHDLNYVGRAGLLDMTREDESSKPQVPGYPVADMAGGLFAAFAIVGALCSRELGNSDGEYIDVAMTDVALSFSQVIAPQALAGENPRPGATPLTGDFPWYDTYETADGAYVTLAALEPKFWQAFCETVEREDLVSEHMNTDPATMQALREELESIFRERTREEWENVGDGATVDGVYTPKEAVEAAQFNERGIIRRDVDQAPRIGFPAVIDTPEPDESIPAHGEHTDDVLRSVGYDQRILEQLRGTGAIN</sequence>
<keyword evidence="2" id="KW-1185">Reference proteome</keyword>
<protein>
    <submittedName>
        <fullName evidence="1">CaiB/BaiF CoA transferase family protein</fullName>
    </submittedName>
</protein>
<dbReference type="Pfam" id="PF02515">
    <property type="entry name" value="CoA_transf_3"/>
    <property type="match status" value="1"/>
</dbReference>
<comment type="caution">
    <text evidence="1">The sequence shown here is derived from an EMBL/GenBank/DDBJ whole genome shotgun (WGS) entry which is preliminary data.</text>
</comment>
<dbReference type="RefSeq" id="WP_264555539.1">
    <property type="nucleotide sequence ID" value="NZ_CP109979.1"/>
</dbReference>
<dbReference type="InterPro" id="IPR050509">
    <property type="entry name" value="CoA-transferase_III"/>
</dbReference>
<dbReference type="GeneID" id="76201394"/>
<evidence type="ECO:0000313" key="2">
    <source>
        <dbReference type="Proteomes" id="UP001596417"/>
    </source>
</evidence>
<dbReference type="GO" id="GO:0016740">
    <property type="term" value="F:transferase activity"/>
    <property type="evidence" value="ECO:0007669"/>
    <property type="project" value="UniProtKB-KW"/>
</dbReference>
<name>A0ABD5YRT8_9EURY</name>
<dbReference type="PANTHER" id="PTHR48228:SF5">
    <property type="entry name" value="ALPHA-METHYLACYL-COA RACEMASE"/>
    <property type="match status" value="1"/>
</dbReference>
<dbReference type="Proteomes" id="UP001596417">
    <property type="component" value="Unassembled WGS sequence"/>
</dbReference>
<proteinExistence type="predicted"/>
<dbReference type="InterPro" id="IPR003673">
    <property type="entry name" value="CoA-Trfase_fam_III"/>
</dbReference>
<evidence type="ECO:0000313" key="1">
    <source>
        <dbReference type="EMBL" id="MFC7191632.1"/>
    </source>
</evidence>
<dbReference type="InterPro" id="IPR044855">
    <property type="entry name" value="CoA-Trfase_III_dom3_sf"/>
</dbReference>
<dbReference type="InterPro" id="IPR023606">
    <property type="entry name" value="CoA-Trfase_III_dom_1_sf"/>
</dbReference>
<dbReference type="Gene3D" id="3.30.1540.10">
    <property type="entry name" value="formyl-coa transferase, domain 3"/>
    <property type="match status" value="1"/>
</dbReference>
<dbReference type="Gene3D" id="3.40.50.10540">
    <property type="entry name" value="Crotonobetainyl-coa:carnitine coa-transferase, domain 1"/>
    <property type="match status" value="1"/>
</dbReference>
<gene>
    <name evidence="1" type="ORF">ACFQL7_18790</name>
</gene>
<accession>A0ABD5YRT8</accession>
<organism evidence="1 2">
    <name type="scientific">Halocatena marina</name>
    <dbReference type="NCBI Taxonomy" id="2934937"/>
    <lineage>
        <taxon>Archaea</taxon>
        <taxon>Methanobacteriati</taxon>
        <taxon>Methanobacteriota</taxon>
        <taxon>Stenosarchaea group</taxon>
        <taxon>Halobacteria</taxon>
        <taxon>Halobacteriales</taxon>
        <taxon>Natronomonadaceae</taxon>
        <taxon>Halocatena</taxon>
    </lineage>
</organism>
<keyword evidence="1" id="KW-0808">Transferase</keyword>
<reference evidence="1 2" key="1">
    <citation type="journal article" date="2019" name="Int. J. Syst. Evol. Microbiol.">
        <title>The Global Catalogue of Microorganisms (GCM) 10K type strain sequencing project: providing services to taxonomists for standard genome sequencing and annotation.</title>
        <authorList>
            <consortium name="The Broad Institute Genomics Platform"/>
            <consortium name="The Broad Institute Genome Sequencing Center for Infectious Disease"/>
            <person name="Wu L."/>
            <person name="Ma J."/>
        </authorList>
    </citation>
    <scope>NUCLEOTIDE SEQUENCE [LARGE SCALE GENOMIC DNA]</scope>
    <source>
        <strain evidence="1 2">RDMS1</strain>
    </source>
</reference>
<dbReference type="EMBL" id="JBHTAX010000001">
    <property type="protein sequence ID" value="MFC7191632.1"/>
    <property type="molecule type" value="Genomic_DNA"/>
</dbReference>